<gene>
    <name evidence="5" type="ORF">ACETRX_36325</name>
</gene>
<dbReference type="NCBIfam" id="TIGR02601">
    <property type="entry name" value="autotrns_rpt"/>
    <property type="match status" value="1"/>
</dbReference>
<dbReference type="InterPro" id="IPR036691">
    <property type="entry name" value="Endo/exonu/phosph_ase_sf"/>
</dbReference>
<comment type="caution">
    <text evidence="5">The sequence shown here is derived from an EMBL/GenBank/DDBJ whole genome shotgun (WGS) entry which is preliminary data.</text>
</comment>
<dbReference type="InterPro" id="IPR005546">
    <property type="entry name" value="Autotransporte_beta"/>
</dbReference>
<evidence type="ECO:0000256" key="2">
    <source>
        <dbReference type="SAM" id="MobiDB-lite"/>
    </source>
</evidence>
<dbReference type="InterPro" id="IPR013425">
    <property type="entry name" value="Autotrns_rpt"/>
</dbReference>
<dbReference type="RefSeq" id="WP_394315646.1">
    <property type="nucleotide sequence ID" value="NZ_JBHGPK010000069.1"/>
</dbReference>
<feature type="domain" description="Autotransporter" evidence="4">
    <location>
        <begin position="875"/>
        <end position="1152"/>
    </location>
</feature>
<keyword evidence="3" id="KW-1133">Transmembrane helix</keyword>
<keyword evidence="3" id="KW-0472">Membrane</keyword>
<evidence type="ECO:0000259" key="4">
    <source>
        <dbReference type="PROSITE" id="PS51208"/>
    </source>
</evidence>
<evidence type="ECO:0000256" key="1">
    <source>
        <dbReference type="ARBA" id="ARBA00022729"/>
    </source>
</evidence>
<sequence length="1152" mass="124288">MHIVILRDPKRTILSTIVVLSCIIGYAPASAKEKDDLRILTYNTWLDGNKIPLLDLNGSGVNPDQLRKFLSVGDYDILLLQELVPIFGKNTSQLKDVLNGTGNGSYDQNFGPDKGILSRLEGTMGLQDIGVGFVNTVMPYQRVAGQGSRPEVLVTPIHLNANDDPNDSNNSPSGTGSRLDNVRALNQWAKQQTMPIIAAGDFNAGDVSERGLLRKQTQEALLRKALRDKNQYYLNLVRQYATNKDALDKFIKNGNLDAPIPSDLFKDENYPVPDNTPRTLNVLKKQFMILQKESEREPFRPHPGPDDGSSTWANKGQDNTIAQWPSWDRVQIDHFTASRPFGKWWEVVDDPNNRYLGTLDTKTITTDDGKTFSDHNLVAHDLRWTGPKLETYEENGQKKTRLVWDKDAYHFQEKNTEFFLTRNNMRSDVYLGQVSDDNGIPILSWLTEEEKKTKLDCKSKDLRLAQTIRNYCIDDHSFIGQAKVSDGGTVIVDEDAALGGEKAKLILDNGSLRVDGKDMHILNREVRLDGLGGFLDIADPDNFVAVPKAVTGSGGLVKNGEGALYLTADNTYTGETKVNAGSLYIGLYAGGSLVSNVLVNQGALLGGTGKIGSLTVNSGGSVGPGNPLAPLGTLTVNGRLTFEDGSIYEADIRADGNGDKIIVTVGDSRALGDDGKAIIKNNVNVNVGLSALDPLTSYKDGQLYRILETQNGVTGMFAGANSKSAFLDFSVGTADGKNVDMEIKVKKLPPVKPGEDGKPASGRCQRVLDCYSNAQTQNQYNAAVSLGSLEQSGKALALYNGLLVLNAEEARGAFDQLSGEVHASIAGALVGQSAIVRNAANDRLRSVFGAVGARTMPVFRAGSDGLEEGKQPGLITTDGMALWGQTFDSWSVFGGNGNDAGLSVNVGGLMAGFDAPVHDNVRAGLLGGYSRSEFNVDRRNSSGNSGNYYLGLYGGGQWGAFSVRSGLSYTWHDIDTKRSVGFRGFSDTLRGRYHAGSLQAFGELGYRIDAASVSLEPFAGFAYVNLNNDDFSERGQSAAALRGGGESMNTAFSTLGARFSSYFTLLGIDTRANGTLGWRHAYGDVDPKGSFTFVGSGAFRVSGVPIARDLALVQAGLDFKVTETTTIGVNYSGEFGKKAATNSFDTSLKVRF</sequence>
<organism evidence="5 6">
    <name type="scientific">Labrys neptuniae</name>
    <dbReference type="NCBI Taxonomy" id="376174"/>
    <lineage>
        <taxon>Bacteria</taxon>
        <taxon>Pseudomonadati</taxon>
        <taxon>Pseudomonadota</taxon>
        <taxon>Alphaproteobacteria</taxon>
        <taxon>Hyphomicrobiales</taxon>
        <taxon>Xanthobacteraceae</taxon>
        <taxon>Labrys</taxon>
    </lineage>
</organism>
<dbReference type="InterPro" id="IPR006315">
    <property type="entry name" value="OM_autotransptr_brl_dom"/>
</dbReference>
<dbReference type="PROSITE" id="PS51208">
    <property type="entry name" value="AUTOTRANSPORTER"/>
    <property type="match status" value="1"/>
</dbReference>
<dbReference type="InterPro" id="IPR036709">
    <property type="entry name" value="Autotransporte_beta_dom_sf"/>
</dbReference>
<evidence type="ECO:0000313" key="5">
    <source>
        <dbReference type="EMBL" id="MFC2255071.1"/>
    </source>
</evidence>
<dbReference type="InterPro" id="IPR012332">
    <property type="entry name" value="Autotransporter_pectin_lyase_C"/>
</dbReference>
<dbReference type="InterPro" id="IPR005135">
    <property type="entry name" value="Endo/exonuclease/phosphatase"/>
</dbReference>
<evidence type="ECO:0000256" key="3">
    <source>
        <dbReference type="SAM" id="Phobius"/>
    </source>
</evidence>
<dbReference type="SUPFAM" id="SSF56219">
    <property type="entry name" value="DNase I-like"/>
    <property type="match status" value="1"/>
</dbReference>
<dbReference type="SUPFAM" id="SSF103515">
    <property type="entry name" value="Autotransporter"/>
    <property type="match status" value="1"/>
</dbReference>
<dbReference type="PROSITE" id="PS51257">
    <property type="entry name" value="PROKAR_LIPOPROTEIN"/>
    <property type="match status" value="1"/>
</dbReference>
<protein>
    <submittedName>
        <fullName evidence="5">Autotransporter domain-containing protein</fullName>
    </submittedName>
</protein>
<proteinExistence type="predicted"/>
<dbReference type="EMBL" id="JBHGPK010000069">
    <property type="protein sequence ID" value="MFC2255071.1"/>
    <property type="molecule type" value="Genomic_DNA"/>
</dbReference>
<reference evidence="5 6" key="1">
    <citation type="submission" date="2024-09" db="EMBL/GenBank/DDBJ databases">
        <title>Description of Labrys sedimenti sp. nov., isolated from a diclofenac-degrading enrichment culture, and genome-based reclassification of Labrys portucalensis as a later heterotypic synonym of Labrys neptuniae.</title>
        <authorList>
            <person name="Tancsics A."/>
            <person name="Csepanyi A."/>
        </authorList>
    </citation>
    <scope>NUCLEOTIDE SEQUENCE [LARGE SCALE GENOMIC DNA]</scope>
    <source>
        <strain evidence="5 6">LMG 23412</strain>
    </source>
</reference>
<feature type="transmembrane region" description="Helical" evidence="3">
    <location>
        <begin position="12"/>
        <end position="29"/>
    </location>
</feature>
<keyword evidence="3" id="KW-0812">Transmembrane</keyword>
<keyword evidence="1" id="KW-0732">Signal</keyword>
<dbReference type="Pfam" id="PF03372">
    <property type="entry name" value="Exo_endo_phos"/>
    <property type="match status" value="1"/>
</dbReference>
<name>A0ABV6ZSB3_9HYPH</name>
<dbReference type="Proteomes" id="UP001595190">
    <property type="component" value="Unassembled WGS sequence"/>
</dbReference>
<dbReference type="Gene3D" id="3.60.10.10">
    <property type="entry name" value="Endonuclease/exonuclease/phosphatase"/>
    <property type="match status" value="1"/>
</dbReference>
<dbReference type="InterPro" id="IPR011050">
    <property type="entry name" value="Pectin_lyase_fold/virulence"/>
</dbReference>
<dbReference type="Gene3D" id="2.160.20.20">
    <property type="match status" value="1"/>
</dbReference>
<dbReference type="SUPFAM" id="SSF51126">
    <property type="entry name" value="Pectin lyase-like"/>
    <property type="match status" value="1"/>
</dbReference>
<evidence type="ECO:0000313" key="6">
    <source>
        <dbReference type="Proteomes" id="UP001595190"/>
    </source>
</evidence>
<feature type="region of interest" description="Disordered" evidence="2">
    <location>
        <begin position="158"/>
        <end position="179"/>
    </location>
</feature>
<accession>A0ABV6ZSB3</accession>
<dbReference type="Pfam" id="PF03797">
    <property type="entry name" value="Autotransporter"/>
    <property type="match status" value="1"/>
</dbReference>
<dbReference type="SMART" id="SM00869">
    <property type="entry name" value="Autotransporter"/>
    <property type="match status" value="1"/>
</dbReference>
<dbReference type="Gene3D" id="2.40.128.130">
    <property type="entry name" value="Autotransporter beta-domain"/>
    <property type="match status" value="1"/>
</dbReference>
<dbReference type="Pfam" id="PF12951">
    <property type="entry name" value="PATR"/>
    <property type="match status" value="1"/>
</dbReference>
<dbReference type="NCBIfam" id="TIGR01414">
    <property type="entry name" value="autotrans_barl"/>
    <property type="match status" value="1"/>
</dbReference>